<proteinExistence type="predicted"/>
<sequence length="72" mass="8346">MHYYIRLSTPAPPHGVWRRGRRGQELNAVGENLFRPLRVPSSAGGRPRPDAPAIWRRRFELVAAGRDYHDRE</sequence>
<evidence type="ECO:0000313" key="2">
    <source>
        <dbReference type="Proteomes" id="UP000299102"/>
    </source>
</evidence>
<organism evidence="1 2">
    <name type="scientific">Eumeta variegata</name>
    <name type="common">Bagworm moth</name>
    <name type="synonym">Eumeta japonica</name>
    <dbReference type="NCBI Taxonomy" id="151549"/>
    <lineage>
        <taxon>Eukaryota</taxon>
        <taxon>Metazoa</taxon>
        <taxon>Ecdysozoa</taxon>
        <taxon>Arthropoda</taxon>
        <taxon>Hexapoda</taxon>
        <taxon>Insecta</taxon>
        <taxon>Pterygota</taxon>
        <taxon>Neoptera</taxon>
        <taxon>Endopterygota</taxon>
        <taxon>Lepidoptera</taxon>
        <taxon>Glossata</taxon>
        <taxon>Ditrysia</taxon>
        <taxon>Tineoidea</taxon>
        <taxon>Psychidae</taxon>
        <taxon>Oiketicinae</taxon>
        <taxon>Eumeta</taxon>
    </lineage>
</organism>
<dbReference type="Proteomes" id="UP000299102">
    <property type="component" value="Unassembled WGS sequence"/>
</dbReference>
<dbReference type="EMBL" id="BGZK01000458">
    <property type="protein sequence ID" value="GBP44787.1"/>
    <property type="molecule type" value="Genomic_DNA"/>
</dbReference>
<evidence type="ECO:0000313" key="1">
    <source>
        <dbReference type="EMBL" id="GBP44787.1"/>
    </source>
</evidence>
<protein>
    <submittedName>
        <fullName evidence="1">Uncharacterized protein</fullName>
    </submittedName>
</protein>
<keyword evidence="2" id="KW-1185">Reference proteome</keyword>
<comment type="caution">
    <text evidence="1">The sequence shown here is derived from an EMBL/GenBank/DDBJ whole genome shotgun (WGS) entry which is preliminary data.</text>
</comment>
<dbReference type="AlphaFoldDB" id="A0A4C1W3Y6"/>
<accession>A0A4C1W3Y6</accession>
<gene>
    <name evidence="1" type="ORF">EVAR_86602_1</name>
</gene>
<name>A0A4C1W3Y6_EUMVA</name>
<reference evidence="1 2" key="1">
    <citation type="journal article" date="2019" name="Commun. Biol.">
        <title>The bagworm genome reveals a unique fibroin gene that provides high tensile strength.</title>
        <authorList>
            <person name="Kono N."/>
            <person name="Nakamura H."/>
            <person name="Ohtoshi R."/>
            <person name="Tomita M."/>
            <person name="Numata K."/>
            <person name="Arakawa K."/>
        </authorList>
    </citation>
    <scope>NUCLEOTIDE SEQUENCE [LARGE SCALE GENOMIC DNA]</scope>
</reference>